<sequence>MLNVFDLMATSINTQAIAWGSISDLDVLYGVIAILLRSLNYFVN</sequence>
<organism evidence="1 2">
    <name type="scientific">Vulcanisaeta souniana JCM 11219</name>
    <dbReference type="NCBI Taxonomy" id="1293586"/>
    <lineage>
        <taxon>Archaea</taxon>
        <taxon>Thermoproteota</taxon>
        <taxon>Thermoprotei</taxon>
        <taxon>Thermoproteales</taxon>
        <taxon>Thermoproteaceae</taxon>
        <taxon>Vulcanisaeta</taxon>
    </lineage>
</organism>
<reference evidence="2" key="1">
    <citation type="submission" date="2022-09" db="EMBL/GenBank/DDBJ databases">
        <title>Complete genome sequence of Vulcanisaeta souniana.</title>
        <authorList>
            <person name="Kato S."/>
            <person name="Itoh T."/>
            <person name="Ohkuma M."/>
        </authorList>
    </citation>
    <scope>NUCLEOTIDE SEQUENCE [LARGE SCALE GENOMIC DNA]</scope>
    <source>
        <strain evidence="2">JCM 11219</strain>
    </source>
</reference>
<evidence type="ECO:0000313" key="2">
    <source>
        <dbReference type="Proteomes" id="UP001060771"/>
    </source>
</evidence>
<evidence type="ECO:0000313" key="1">
    <source>
        <dbReference type="EMBL" id="BDR91104.1"/>
    </source>
</evidence>
<accession>A0ABN6SP04</accession>
<protein>
    <submittedName>
        <fullName evidence="1">Uncharacterized protein</fullName>
    </submittedName>
</protein>
<dbReference type="EMBL" id="AP026830">
    <property type="protein sequence ID" value="BDR91104.1"/>
    <property type="molecule type" value="Genomic_DNA"/>
</dbReference>
<keyword evidence="2" id="KW-1185">Reference proteome</keyword>
<name>A0ABN6SP04_9CREN</name>
<dbReference type="Proteomes" id="UP001060771">
    <property type="component" value="Chromosome"/>
</dbReference>
<gene>
    <name evidence="1" type="ORF">Vsou_01970</name>
</gene>
<proteinExistence type="predicted"/>